<proteinExistence type="predicted"/>
<name>A0A6M3X800_9ZZZZ</name>
<dbReference type="Gene3D" id="2.160.20.80">
    <property type="entry name" value="E3 ubiquitin-protein ligase SopA"/>
    <property type="match status" value="1"/>
</dbReference>
<organism evidence="1">
    <name type="scientific">viral metagenome</name>
    <dbReference type="NCBI Taxonomy" id="1070528"/>
    <lineage>
        <taxon>unclassified sequences</taxon>
        <taxon>metagenomes</taxon>
        <taxon>organismal metagenomes</taxon>
    </lineage>
</organism>
<evidence type="ECO:0008006" key="2">
    <source>
        <dbReference type="Google" id="ProtNLM"/>
    </source>
</evidence>
<dbReference type="InterPro" id="IPR001646">
    <property type="entry name" value="5peptide_repeat"/>
</dbReference>
<dbReference type="EMBL" id="MT144593">
    <property type="protein sequence ID" value="QJH93944.1"/>
    <property type="molecule type" value="Genomic_DNA"/>
</dbReference>
<dbReference type="PANTHER" id="PTHR14136">
    <property type="entry name" value="BTB_POZ DOMAIN-CONTAINING PROTEIN KCTD9"/>
    <property type="match status" value="1"/>
</dbReference>
<evidence type="ECO:0000313" key="1">
    <source>
        <dbReference type="EMBL" id="QJH93944.1"/>
    </source>
</evidence>
<dbReference type="SUPFAM" id="SSF141571">
    <property type="entry name" value="Pentapeptide repeat-like"/>
    <property type="match status" value="1"/>
</dbReference>
<protein>
    <recommendedName>
        <fullName evidence="2">Pentapeptide repeat-containing protein</fullName>
    </recommendedName>
</protein>
<accession>A0A6M3X800</accession>
<dbReference type="Pfam" id="PF00805">
    <property type="entry name" value="Pentapeptide"/>
    <property type="match status" value="2"/>
</dbReference>
<dbReference type="InterPro" id="IPR051082">
    <property type="entry name" value="Pentapeptide-BTB/POZ_domain"/>
</dbReference>
<gene>
    <name evidence="1" type="ORF">TM448B00155_0060</name>
</gene>
<dbReference type="AlphaFoldDB" id="A0A6M3X800"/>
<dbReference type="PANTHER" id="PTHR14136:SF17">
    <property type="entry name" value="BTB_POZ DOMAIN-CONTAINING PROTEIN KCTD9"/>
    <property type="match status" value="1"/>
</dbReference>
<reference evidence="1" key="1">
    <citation type="submission" date="2020-03" db="EMBL/GenBank/DDBJ databases">
        <title>The deep terrestrial virosphere.</title>
        <authorList>
            <person name="Holmfeldt K."/>
            <person name="Nilsson E."/>
            <person name="Simone D."/>
            <person name="Lopez-Fernandez M."/>
            <person name="Wu X."/>
            <person name="de Brujin I."/>
            <person name="Lundin D."/>
            <person name="Andersson A."/>
            <person name="Bertilsson S."/>
            <person name="Dopson M."/>
        </authorList>
    </citation>
    <scope>NUCLEOTIDE SEQUENCE</scope>
    <source>
        <strain evidence="1">TM448B00155</strain>
    </source>
</reference>
<sequence>MAATVIRSRTHAILYEGIEAEPIREAVERAVRSGANLTRADLTRANLTRADLAWADLTRANLTWANLTRADLTEADLTGADLTGANLTGANLTRADLTWADLTRANLTRADLTWADLTEADLTGANLTGAIIDGPDTERREISALVASGALLEHRYLALRMTDGGILLQYGCEMHDLAEWPHLLRALCEKHVPDHAAQHEEALLGLLDRVRAIAGDDGEAE</sequence>